<reference evidence="1 2" key="1">
    <citation type="journal article" date="2023" name="Access Microbiol">
        <title>The genome of a steinernematid-associated Pseudomonas piscis bacterium encodes the biosynthesis of insect toxins.</title>
        <authorList>
            <person name="Awori R.M."/>
            <person name="Hendre P."/>
            <person name="Amugune N.O."/>
        </authorList>
    </citation>
    <scope>NUCLEOTIDE SEQUENCE [LARGE SCALE GENOMIC DNA]</scope>
    <source>
        <strain evidence="1 2">75</strain>
    </source>
</reference>
<dbReference type="EMBL" id="CP133164">
    <property type="protein sequence ID" value="WMN18415.1"/>
    <property type="molecule type" value="Genomic_DNA"/>
</dbReference>
<evidence type="ECO:0000313" key="1">
    <source>
        <dbReference type="EMBL" id="WMN18415.1"/>
    </source>
</evidence>
<name>A0ABY9NJA2_9PSED</name>
<keyword evidence="2" id="KW-1185">Reference proteome</keyword>
<sequence length="155" mass="16819">MSKWAWIALLLVLSGCASQPQRKDDAQVMSEVADLLHKDGSGAVPGEGQELQMLATRINSHGVLPDRLVIVAGGGVERFNVRDMFVKVSASPSGRFLMYGANPALDKAIVGGALSDQRFPRVWLLFVGEPEQAREMQGIAEAAGIKYSFISKYKE</sequence>
<organism evidence="1 2">
    <name type="scientific">Pseudomonas piscis</name>
    <dbReference type="NCBI Taxonomy" id="2614538"/>
    <lineage>
        <taxon>Bacteria</taxon>
        <taxon>Pseudomonadati</taxon>
        <taxon>Pseudomonadota</taxon>
        <taxon>Gammaproteobacteria</taxon>
        <taxon>Pseudomonadales</taxon>
        <taxon>Pseudomonadaceae</taxon>
        <taxon>Pseudomonas</taxon>
    </lineage>
</organism>
<dbReference type="Proteomes" id="UP001237292">
    <property type="component" value="Chromosome"/>
</dbReference>
<gene>
    <name evidence="1" type="ORF">QL104_03095</name>
</gene>
<dbReference type="RefSeq" id="WP_282878951.1">
    <property type="nucleotide sequence ID" value="NZ_CP133164.1"/>
</dbReference>
<protein>
    <recommendedName>
        <fullName evidence="3">Lipoprotein</fullName>
    </recommendedName>
</protein>
<evidence type="ECO:0008006" key="3">
    <source>
        <dbReference type="Google" id="ProtNLM"/>
    </source>
</evidence>
<proteinExistence type="predicted"/>
<accession>A0ABY9NJA2</accession>
<evidence type="ECO:0000313" key="2">
    <source>
        <dbReference type="Proteomes" id="UP001237292"/>
    </source>
</evidence>
<dbReference type="PROSITE" id="PS51257">
    <property type="entry name" value="PROKAR_LIPOPROTEIN"/>
    <property type="match status" value="1"/>
</dbReference>